<dbReference type="InterPro" id="IPR014729">
    <property type="entry name" value="Rossmann-like_a/b/a_fold"/>
</dbReference>
<dbReference type="InterPro" id="IPR002500">
    <property type="entry name" value="PAPS_reduct_dom"/>
</dbReference>
<name>A0A8S5V0C4_9CAUD</name>
<dbReference type="PANTHER" id="PTHR43196:SF2">
    <property type="entry name" value="PHOSPHOADENOSINE PHOSPHOSULFATE REDUCTASE"/>
    <property type="match status" value="1"/>
</dbReference>
<dbReference type="Pfam" id="PF01507">
    <property type="entry name" value="PAPS_reduct"/>
    <property type="match status" value="1"/>
</dbReference>
<proteinExistence type="predicted"/>
<organism evidence="2">
    <name type="scientific">Podoviridae sp. ctJDl18</name>
    <dbReference type="NCBI Taxonomy" id="2825242"/>
    <lineage>
        <taxon>Viruses</taxon>
        <taxon>Duplodnaviria</taxon>
        <taxon>Heunggongvirae</taxon>
        <taxon>Uroviricota</taxon>
        <taxon>Caudoviricetes</taxon>
    </lineage>
</organism>
<dbReference type="PANTHER" id="PTHR43196">
    <property type="entry name" value="SULFATE ADENYLYLTRANSFERASE SUBUNIT 2"/>
    <property type="match status" value="1"/>
</dbReference>
<reference evidence="2" key="1">
    <citation type="journal article" date="2021" name="Proc. Natl. Acad. Sci. U.S.A.">
        <title>A Catalog of Tens of Thousands of Viruses from Human Metagenomes Reveals Hidden Associations with Chronic Diseases.</title>
        <authorList>
            <person name="Tisza M.J."/>
            <person name="Buck C.B."/>
        </authorList>
    </citation>
    <scope>NUCLEOTIDE SEQUENCE</scope>
    <source>
        <strain evidence="2">CtJDl18</strain>
    </source>
</reference>
<evidence type="ECO:0000259" key="1">
    <source>
        <dbReference type="Pfam" id="PF01507"/>
    </source>
</evidence>
<dbReference type="GO" id="GO:0003824">
    <property type="term" value="F:catalytic activity"/>
    <property type="evidence" value="ECO:0007669"/>
    <property type="project" value="InterPro"/>
</dbReference>
<dbReference type="SUPFAM" id="SSF52402">
    <property type="entry name" value="Adenine nucleotide alpha hydrolases-like"/>
    <property type="match status" value="1"/>
</dbReference>
<dbReference type="InterPro" id="IPR050128">
    <property type="entry name" value="Sulfate_adenylyltrnsfr_sub2"/>
</dbReference>
<sequence>MKKKIKINIASSALSKKIKDSITLLQTMCRGKTVELCYSGGKDSDVILELAKMAGIRFRAIYKNTTIDPPGTIRHCLRNGVEIVRAKETFFHLIQQKGFPTRRARFCCDVLKEYKILDTAIQGIRRSESTKRAANYKEPSICRFYGSKKNHVEVILPILDWTDKDVEEFVKLREIKLHPLYYNEDGTLNIKKRLGCMGCPLKSDNGLSDFQKHPKLVKAWLRAGLRWWNEKPHTASHKKFDSIYDLFISDIFFHSYEEFLLAKHGGFFKQDIDCKLFIEKYFNIQIEEK</sequence>
<dbReference type="EMBL" id="BK016178">
    <property type="protein sequence ID" value="DAG00200.1"/>
    <property type="molecule type" value="Genomic_DNA"/>
</dbReference>
<dbReference type="Gene3D" id="3.40.50.620">
    <property type="entry name" value="HUPs"/>
    <property type="match status" value="1"/>
</dbReference>
<accession>A0A8S5V0C4</accession>
<feature type="domain" description="Phosphoadenosine phosphosulphate reductase" evidence="1">
    <location>
        <begin position="36"/>
        <end position="200"/>
    </location>
</feature>
<evidence type="ECO:0000313" key="2">
    <source>
        <dbReference type="EMBL" id="DAG00200.1"/>
    </source>
</evidence>
<protein>
    <submittedName>
        <fullName evidence="2">Phosphoadenosine-phosphosulfate reductase</fullName>
    </submittedName>
</protein>